<evidence type="ECO:0000313" key="2">
    <source>
        <dbReference type="Proteomes" id="UP001151760"/>
    </source>
</evidence>
<evidence type="ECO:0000313" key="1">
    <source>
        <dbReference type="EMBL" id="GJT58363.1"/>
    </source>
</evidence>
<accession>A0ABQ5F4V6</accession>
<protein>
    <submittedName>
        <fullName evidence="1">Uncharacterized protein</fullName>
    </submittedName>
</protein>
<proteinExistence type="predicted"/>
<dbReference type="EMBL" id="BQNB010017012">
    <property type="protein sequence ID" value="GJT58363.1"/>
    <property type="molecule type" value="Genomic_DNA"/>
</dbReference>
<name>A0ABQ5F4V6_9ASTR</name>
<keyword evidence="2" id="KW-1185">Reference proteome</keyword>
<reference evidence="1" key="1">
    <citation type="journal article" date="2022" name="Int. J. Mol. Sci.">
        <title>Draft Genome of Tanacetum Coccineum: Genomic Comparison of Closely Related Tanacetum-Family Plants.</title>
        <authorList>
            <person name="Yamashiro T."/>
            <person name="Shiraishi A."/>
            <person name="Nakayama K."/>
            <person name="Satake H."/>
        </authorList>
    </citation>
    <scope>NUCLEOTIDE SEQUENCE</scope>
</reference>
<gene>
    <name evidence="1" type="ORF">Tco_0993417</name>
</gene>
<organism evidence="1 2">
    <name type="scientific">Tanacetum coccineum</name>
    <dbReference type="NCBI Taxonomy" id="301880"/>
    <lineage>
        <taxon>Eukaryota</taxon>
        <taxon>Viridiplantae</taxon>
        <taxon>Streptophyta</taxon>
        <taxon>Embryophyta</taxon>
        <taxon>Tracheophyta</taxon>
        <taxon>Spermatophyta</taxon>
        <taxon>Magnoliopsida</taxon>
        <taxon>eudicotyledons</taxon>
        <taxon>Gunneridae</taxon>
        <taxon>Pentapetalae</taxon>
        <taxon>asterids</taxon>
        <taxon>campanulids</taxon>
        <taxon>Asterales</taxon>
        <taxon>Asteraceae</taxon>
        <taxon>Asteroideae</taxon>
        <taxon>Anthemideae</taxon>
        <taxon>Anthemidinae</taxon>
        <taxon>Tanacetum</taxon>
    </lineage>
</organism>
<sequence length="120" mass="14189">MFDYTYSISDRVQIGDLTLHVSFWKGFTEKLWGTRLKFSTAFHPETDADSRILHSNIRGYFLRSWCFRMGQKVGERILEGPKMIEVTKMKVPSPWKSLRKLILFREELTRQASQALEFQP</sequence>
<dbReference type="Proteomes" id="UP001151760">
    <property type="component" value="Unassembled WGS sequence"/>
</dbReference>
<reference evidence="1" key="2">
    <citation type="submission" date="2022-01" db="EMBL/GenBank/DDBJ databases">
        <authorList>
            <person name="Yamashiro T."/>
            <person name="Shiraishi A."/>
            <person name="Satake H."/>
            <person name="Nakayama K."/>
        </authorList>
    </citation>
    <scope>NUCLEOTIDE SEQUENCE</scope>
</reference>
<comment type="caution">
    <text evidence="1">The sequence shown here is derived from an EMBL/GenBank/DDBJ whole genome shotgun (WGS) entry which is preliminary data.</text>
</comment>